<evidence type="ECO:0000313" key="1">
    <source>
        <dbReference type="EMBL" id="GFN76233.1"/>
    </source>
</evidence>
<name>A0AAV3Y1W6_9GAST</name>
<comment type="caution">
    <text evidence="1">The sequence shown here is derived from an EMBL/GenBank/DDBJ whole genome shotgun (WGS) entry which is preliminary data.</text>
</comment>
<organism evidence="1 2">
    <name type="scientific">Plakobranchus ocellatus</name>
    <dbReference type="NCBI Taxonomy" id="259542"/>
    <lineage>
        <taxon>Eukaryota</taxon>
        <taxon>Metazoa</taxon>
        <taxon>Spiralia</taxon>
        <taxon>Lophotrochozoa</taxon>
        <taxon>Mollusca</taxon>
        <taxon>Gastropoda</taxon>
        <taxon>Heterobranchia</taxon>
        <taxon>Euthyneura</taxon>
        <taxon>Panpulmonata</taxon>
        <taxon>Sacoglossa</taxon>
        <taxon>Placobranchoidea</taxon>
        <taxon>Plakobranchidae</taxon>
        <taxon>Plakobranchus</taxon>
    </lineage>
</organism>
<dbReference type="Proteomes" id="UP000735302">
    <property type="component" value="Unassembled WGS sequence"/>
</dbReference>
<keyword evidence="2" id="KW-1185">Reference proteome</keyword>
<sequence>MIFLAKCLKERYKQDLCDAFGHQHLQIPATSNKHRHQDAQNDYIHSTIKPLKSPSQHKNNRVQTSRLGTLVANPPCDLQRLFYRGFEAHYRRPGLTKGLKT</sequence>
<protein>
    <submittedName>
        <fullName evidence="1">Uncharacterized protein</fullName>
    </submittedName>
</protein>
<evidence type="ECO:0000313" key="2">
    <source>
        <dbReference type="Proteomes" id="UP000735302"/>
    </source>
</evidence>
<dbReference type="EMBL" id="BLXT01000368">
    <property type="protein sequence ID" value="GFN76233.1"/>
    <property type="molecule type" value="Genomic_DNA"/>
</dbReference>
<gene>
    <name evidence="1" type="ORF">PoB_000273900</name>
</gene>
<accession>A0AAV3Y1W6</accession>
<reference evidence="1 2" key="1">
    <citation type="journal article" date="2021" name="Elife">
        <title>Chloroplast acquisition without the gene transfer in kleptoplastic sea slugs, Plakobranchus ocellatus.</title>
        <authorList>
            <person name="Maeda T."/>
            <person name="Takahashi S."/>
            <person name="Yoshida T."/>
            <person name="Shimamura S."/>
            <person name="Takaki Y."/>
            <person name="Nagai Y."/>
            <person name="Toyoda A."/>
            <person name="Suzuki Y."/>
            <person name="Arimoto A."/>
            <person name="Ishii H."/>
            <person name="Satoh N."/>
            <person name="Nishiyama T."/>
            <person name="Hasebe M."/>
            <person name="Maruyama T."/>
            <person name="Minagawa J."/>
            <person name="Obokata J."/>
            <person name="Shigenobu S."/>
        </authorList>
    </citation>
    <scope>NUCLEOTIDE SEQUENCE [LARGE SCALE GENOMIC DNA]</scope>
</reference>
<proteinExistence type="predicted"/>
<dbReference type="AlphaFoldDB" id="A0AAV3Y1W6"/>